<evidence type="ECO:0000313" key="2">
    <source>
        <dbReference type="EMBL" id="KAJ1105328.1"/>
    </source>
</evidence>
<evidence type="ECO:0000256" key="1">
    <source>
        <dbReference type="SAM" id="MobiDB-lite"/>
    </source>
</evidence>
<dbReference type="AlphaFoldDB" id="A0AAV7MWK3"/>
<name>A0AAV7MWK3_PLEWA</name>
<sequence>MRLPAIPATALVNITDDMVLDYCKVLADVVRSFSQQVALTTTTAVKCAGQPNWIHACHTKRVVTPQDHEEVLLRAPTAANHVAVPEPEQEQIEPKIGSELVEVGSITPKRDKSAEIQEGERESNSADTAGEPSMGRVLPEADGAEAQAEQVPDQEGERAETDQSLSGPTPPEPAAGPSRGNTMERIKEKSPVLKRILTEGSRKGDNWPESQIRKKTELVINEPIEEEVDATIKDKLSGGELGGERRLKRMRVAIRRYAGPEWAYAATSEWQNKFMSFCFDREVPNQYFDAT</sequence>
<organism evidence="2 3">
    <name type="scientific">Pleurodeles waltl</name>
    <name type="common">Iberian ribbed newt</name>
    <dbReference type="NCBI Taxonomy" id="8319"/>
    <lineage>
        <taxon>Eukaryota</taxon>
        <taxon>Metazoa</taxon>
        <taxon>Chordata</taxon>
        <taxon>Craniata</taxon>
        <taxon>Vertebrata</taxon>
        <taxon>Euteleostomi</taxon>
        <taxon>Amphibia</taxon>
        <taxon>Batrachia</taxon>
        <taxon>Caudata</taxon>
        <taxon>Salamandroidea</taxon>
        <taxon>Salamandridae</taxon>
        <taxon>Pleurodelinae</taxon>
        <taxon>Pleurodeles</taxon>
    </lineage>
</organism>
<dbReference type="Proteomes" id="UP001066276">
    <property type="component" value="Chromosome 9"/>
</dbReference>
<protein>
    <submittedName>
        <fullName evidence="2">Uncharacterized protein</fullName>
    </submittedName>
</protein>
<proteinExistence type="predicted"/>
<gene>
    <name evidence="2" type="ORF">NDU88_002736</name>
</gene>
<dbReference type="Gene3D" id="2.30.30.850">
    <property type="match status" value="1"/>
</dbReference>
<keyword evidence="3" id="KW-1185">Reference proteome</keyword>
<evidence type="ECO:0000313" key="3">
    <source>
        <dbReference type="Proteomes" id="UP001066276"/>
    </source>
</evidence>
<accession>A0AAV7MWK3</accession>
<reference evidence="2" key="1">
    <citation type="journal article" date="2022" name="bioRxiv">
        <title>Sequencing and chromosome-scale assembly of the giantPleurodeles waltlgenome.</title>
        <authorList>
            <person name="Brown T."/>
            <person name="Elewa A."/>
            <person name="Iarovenko S."/>
            <person name="Subramanian E."/>
            <person name="Araus A.J."/>
            <person name="Petzold A."/>
            <person name="Susuki M."/>
            <person name="Suzuki K.-i.T."/>
            <person name="Hayashi T."/>
            <person name="Toyoda A."/>
            <person name="Oliveira C."/>
            <person name="Osipova E."/>
            <person name="Leigh N.D."/>
            <person name="Simon A."/>
            <person name="Yun M.H."/>
        </authorList>
    </citation>
    <scope>NUCLEOTIDE SEQUENCE</scope>
    <source>
        <strain evidence="2">20211129_DDA</strain>
        <tissue evidence="2">Liver</tissue>
    </source>
</reference>
<dbReference type="EMBL" id="JANPWB010000013">
    <property type="protein sequence ID" value="KAJ1105328.1"/>
    <property type="molecule type" value="Genomic_DNA"/>
</dbReference>
<feature type="region of interest" description="Disordered" evidence="1">
    <location>
        <begin position="83"/>
        <end position="191"/>
    </location>
</feature>
<comment type="caution">
    <text evidence="2">The sequence shown here is derived from an EMBL/GenBank/DDBJ whole genome shotgun (WGS) entry which is preliminary data.</text>
</comment>
<feature type="compositionally biased region" description="Basic and acidic residues" evidence="1">
    <location>
        <begin position="108"/>
        <end position="124"/>
    </location>
</feature>
<feature type="compositionally biased region" description="Basic and acidic residues" evidence="1">
    <location>
        <begin position="182"/>
        <end position="191"/>
    </location>
</feature>